<sequence>MASTTSAFIFRRLGRPSLQQTWPMTKAISLAPLRQMPRSYSSEAPPPPPLLAKLKTDLKTAMRNKDSTRLAVLRSVLSATLNASKTDKPIKTNLQLVALLRRIARTSQDSAGEFRGAGRDDLADKEEAQVRVLEEYAASSGIESISEEQLREMIIAAKDELESKDAKSLAGELMKAVFKPGGPLDGKDVEKSLVARIVKEVAKPQ</sequence>
<dbReference type="AlphaFoldDB" id="A0AAE0N3M8"/>
<evidence type="ECO:0000313" key="3">
    <source>
        <dbReference type="Proteomes" id="UP001287356"/>
    </source>
</evidence>
<comment type="subcellular location">
    <subcellularLocation>
        <location evidence="1">Mitochondrion</location>
    </subcellularLocation>
</comment>
<name>A0AAE0N3M8_9PEZI</name>
<dbReference type="Pfam" id="PF09424">
    <property type="entry name" value="YqeY"/>
    <property type="match status" value="1"/>
</dbReference>
<dbReference type="Gene3D" id="1.10.1510.10">
    <property type="entry name" value="Uncharacterised protein YqeY/AIM41 PF09424, N-terminal domain"/>
    <property type="match status" value="1"/>
</dbReference>
<dbReference type="SUPFAM" id="SSF89095">
    <property type="entry name" value="GatB/YqeY motif"/>
    <property type="match status" value="1"/>
</dbReference>
<evidence type="ECO:0000256" key="1">
    <source>
        <dbReference type="RuleBase" id="RU365099"/>
    </source>
</evidence>
<dbReference type="GO" id="GO:0016884">
    <property type="term" value="F:carbon-nitrogen ligase activity, with glutamine as amido-N-donor"/>
    <property type="evidence" value="ECO:0007669"/>
    <property type="project" value="UniProtKB-UniRule"/>
</dbReference>
<dbReference type="EMBL" id="JAULSN010000006">
    <property type="protein sequence ID" value="KAK3369030.1"/>
    <property type="molecule type" value="Genomic_DNA"/>
</dbReference>
<accession>A0AAE0N3M8</accession>
<comment type="caution">
    <text evidence="2">The sequence shown here is derived from an EMBL/GenBank/DDBJ whole genome shotgun (WGS) entry which is preliminary data.</text>
</comment>
<keyword evidence="1" id="KW-0496">Mitochondrion</keyword>
<reference evidence="2" key="1">
    <citation type="journal article" date="2023" name="Mol. Phylogenet. Evol.">
        <title>Genome-scale phylogeny and comparative genomics of the fungal order Sordariales.</title>
        <authorList>
            <person name="Hensen N."/>
            <person name="Bonometti L."/>
            <person name="Westerberg I."/>
            <person name="Brannstrom I.O."/>
            <person name="Guillou S."/>
            <person name="Cros-Aarteil S."/>
            <person name="Calhoun S."/>
            <person name="Haridas S."/>
            <person name="Kuo A."/>
            <person name="Mondo S."/>
            <person name="Pangilinan J."/>
            <person name="Riley R."/>
            <person name="LaButti K."/>
            <person name="Andreopoulos B."/>
            <person name="Lipzen A."/>
            <person name="Chen C."/>
            <person name="Yan M."/>
            <person name="Daum C."/>
            <person name="Ng V."/>
            <person name="Clum A."/>
            <person name="Steindorff A."/>
            <person name="Ohm R.A."/>
            <person name="Martin F."/>
            <person name="Silar P."/>
            <person name="Natvig D.O."/>
            <person name="Lalanne C."/>
            <person name="Gautier V."/>
            <person name="Ament-Velasquez S.L."/>
            <person name="Kruys A."/>
            <person name="Hutchinson M.I."/>
            <person name="Powell A.J."/>
            <person name="Barry K."/>
            <person name="Miller A.N."/>
            <person name="Grigoriev I.V."/>
            <person name="Debuchy R."/>
            <person name="Gladieux P."/>
            <person name="Hiltunen Thoren M."/>
            <person name="Johannesson H."/>
        </authorList>
    </citation>
    <scope>NUCLEOTIDE SEQUENCE</scope>
    <source>
        <strain evidence="2">CBS 958.72</strain>
    </source>
</reference>
<dbReference type="PANTHER" id="PTHR28055">
    <property type="entry name" value="ALTERED INHERITANCE OF MITOCHONDRIA PROTEIN 41, MITOCHONDRIAL"/>
    <property type="match status" value="1"/>
</dbReference>
<dbReference type="Proteomes" id="UP001287356">
    <property type="component" value="Unassembled WGS sequence"/>
</dbReference>
<organism evidence="2 3">
    <name type="scientific">Lasiosphaeria ovina</name>
    <dbReference type="NCBI Taxonomy" id="92902"/>
    <lineage>
        <taxon>Eukaryota</taxon>
        <taxon>Fungi</taxon>
        <taxon>Dikarya</taxon>
        <taxon>Ascomycota</taxon>
        <taxon>Pezizomycotina</taxon>
        <taxon>Sordariomycetes</taxon>
        <taxon>Sordariomycetidae</taxon>
        <taxon>Sordariales</taxon>
        <taxon>Lasiosphaeriaceae</taxon>
        <taxon>Lasiosphaeria</taxon>
    </lineage>
</organism>
<evidence type="ECO:0000313" key="2">
    <source>
        <dbReference type="EMBL" id="KAK3369030.1"/>
    </source>
</evidence>
<dbReference type="PANTHER" id="PTHR28055:SF1">
    <property type="entry name" value="ALTERED INHERITANCE OF MITOCHONDRIA PROTEIN 41, MITOCHONDRIAL"/>
    <property type="match status" value="1"/>
</dbReference>
<proteinExistence type="inferred from homology"/>
<dbReference type="GO" id="GO:0005739">
    <property type="term" value="C:mitochondrion"/>
    <property type="evidence" value="ECO:0007669"/>
    <property type="project" value="UniProtKB-SubCell"/>
</dbReference>
<dbReference type="InterPro" id="IPR019004">
    <property type="entry name" value="YqeY/Aim41"/>
</dbReference>
<dbReference type="InterPro" id="IPR003789">
    <property type="entry name" value="Asn/Gln_tRNA_amidoTrase-B-like"/>
</dbReference>
<dbReference type="InterPro" id="IPR042184">
    <property type="entry name" value="YqeY/Aim41_N"/>
</dbReference>
<comment type="similarity">
    <text evidence="1">Belongs to the AIM41 family.</text>
</comment>
<protein>
    <recommendedName>
        <fullName evidence="1">Altered inheritance of mitochondria protein 41</fullName>
    </recommendedName>
</protein>
<reference evidence="2" key="2">
    <citation type="submission" date="2023-06" db="EMBL/GenBank/DDBJ databases">
        <authorList>
            <consortium name="Lawrence Berkeley National Laboratory"/>
            <person name="Haridas S."/>
            <person name="Hensen N."/>
            <person name="Bonometti L."/>
            <person name="Westerberg I."/>
            <person name="Brannstrom I.O."/>
            <person name="Guillou S."/>
            <person name="Cros-Aarteil S."/>
            <person name="Calhoun S."/>
            <person name="Kuo A."/>
            <person name="Mondo S."/>
            <person name="Pangilinan J."/>
            <person name="Riley R."/>
            <person name="Labutti K."/>
            <person name="Andreopoulos B."/>
            <person name="Lipzen A."/>
            <person name="Chen C."/>
            <person name="Yanf M."/>
            <person name="Daum C."/>
            <person name="Ng V."/>
            <person name="Clum A."/>
            <person name="Steindorff A."/>
            <person name="Ohm R."/>
            <person name="Martin F."/>
            <person name="Silar P."/>
            <person name="Natvig D."/>
            <person name="Lalanne C."/>
            <person name="Gautier V."/>
            <person name="Ament-Velasquez S.L."/>
            <person name="Kruys A."/>
            <person name="Hutchinson M.I."/>
            <person name="Powell A.J."/>
            <person name="Barry K."/>
            <person name="Miller A.N."/>
            <person name="Grigoriev I.V."/>
            <person name="Debuchy R."/>
            <person name="Gladieux P."/>
            <person name="Thoren M.H."/>
            <person name="Johannesson H."/>
        </authorList>
    </citation>
    <scope>NUCLEOTIDE SEQUENCE</scope>
    <source>
        <strain evidence="2">CBS 958.72</strain>
    </source>
</reference>
<gene>
    <name evidence="1" type="primary">AIM41</name>
    <name evidence="2" type="ORF">B0T24DRAFT_349732</name>
</gene>
<keyword evidence="3" id="KW-1185">Reference proteome</keyword>